<feature type="compositionally biased region" description="Basic and acidic residues" evidence="1">
    <location>
        <begin position="739"/>
        <end position="751"/>
    </location>
</feature>
<feature type="region of interest" description="Disordered" evidence="1">
    <location>
        <begin position="161"/>
        <end position="180"/>
    </location>
</feature>
<proteinExistence type="predicted"/>
<feature type="compositionally biased region" description="Basic and acidic residues" evidence="1">
    <location>
        <begin position="211"/>
        <end position="223"/>
    </location>
</feature>
<evidence type="ECO:0000313" key="3">
    <source>
        <dbReference type="Proteomes" id="UP000030671"/>
    </source>
</evidence>
<dbReference type="KEGG" id="hir:HETIRDRAFT_118183"/>
<dbReference type="RefSeq" id="XP_009546398.1">
    <property type="nucleotide sequence ID" value="XM_009548103.1"/>
</dbReference>
<gene>
    <name evidence="2" type="ORF">HETIRDRAFT_118183</name>
</gene>
<feature type="region of interest" description="Disordered" evidence="1">
    <location>
        <begin position="687"/>
        <end position="799"/>
    </location>
</feature>
<feature type="region of interest" description="Disordered" evidence="1">
    <location>
        <begin position="552"/>
        <end position="571"/>
    </location>
</feature>
<sequence length="954" mass="105288">MSARRSSMAYDINKPALRAPYRNIHLNRNHCNKLIKTKKHPRVVDEHGLCREMNASQRRFVRKTPPRDDIPSIHVPERFRRVRIESWCGLPGCDRARWARFPPSNKHVFDVRSERLTFFSVAIMIFQLKPIFDPMALSIIRIALPSDCLPFRSHLIRHKRPAQWSSTRETSTSRRGMGAQVPHSCGLHSQILQRESAAAALRHEAPRVEVRRVRDSANGREKLSSASAGAAMGLTTTTEHEGYPAPVQLAAEVPDILCGPKASGGSNAARPIVQHLNTATERVRACIHGTSTRPLWPLACSTSLSVSVRGRALECGRAEGDSCGIEACVLGGVHMVGDALARHAAVASEIERRLRASDGVRRLAIHKLSLSNSRPSSSRATYHRRSDSFSSISGGAQTQAQQFIVCCALLISSSNVRRWDRVPRGFLSVEHQRFGYVFNAVIVSRRALPACSSQVWELENPDELHRSRITRPSVQSLLMDRTRVDSTRLIKDGSCALGRVITSMSMQTHRNGAYSYETLASAALSMDDAAHLSTHHDENLFGFFSSSFPSQHSSPLSPPSEYGATDPYSDLSGPSSRATIGMDLYAGAHYGAQQVDTPVSPEMGYDRRPAQTWAPAPSRMSAAYWLSDEWNDVTNVAHAPAAHGSPVHTGEAYNTLADGPAAEFLHNSLTASMDAVANYVPVQMAQKRRAEGDVDKGRIQKRPRHAVDPTPKGKRTPPDPRTGLVPPGETWSHTSSKYKTVDLEDSPRDRQTLASVPPAETGASTQRGPNRPIARASKAAPELEPEVPGEDGRKVRKKAATPGKKKIICAWPVCLETGKMCTKGYGRQHDMLRHVQSKHLRIPRECPNCGTYVFRELGAHQRRRTCVRAGEWSALVREMKAQSFLEQKEVTGVVGGEKLLDSEVRSLLEAIRALIEAGRSQPDDIEDGIDGWMKQHRRVWQKVMGNAHGHAPPS</sequence>
<protein>
    <submittedName>
        <fullName evidence="2">Uncharacterized protein</fullName>
    </submittedName>
</protein>
<dbReference type="InParanoid" id="W4K7K8"/>
<feature type="region of interest" description="Disordered" evidence="1">
    <location>
        <begin position="211"/>
        <end position="230"/>
    </location>
</feature>
<feature type="compositionally biased region" description="Low complexity" evidence="1">
    <location>
        <begin position="165"/>
        <end position="175"/>
    </location>
</feature>
<keyword evidence="3" id="KW-1185">Reference proteome</keyword>
<name>W4K7K8_HETIT</name>
<dbReference type="EMBL" id="KI925458">
    <property type="protein sequence ID" value="ETW81797.1"/>
    <property type="molecule type" value="Genomic_DNA"/>
</dbReference>
<dbReference type="AlphaFoldDB" id="W4K7K8"/>
<dbReference type="Proteomes" id="UP000030671">
    <property type="component" value="Unassembled WGS sequence"/>
</dbReference>
<organism evidence="2 3">
    <name type="scientific">Heterobasidion irregulare (strain TC 32-1)</name>
    <dbReference type="NCBI Taxonomy" id="747525"/>
    <lineage>
        <taxon>Eukaryota</taxon>
        <taxon>Fungi</taxon>
        <taxon>Dikarya</taxon>
        <taxon>Basidiomycota</taxon>
        <taxon>Agaricomycotina</taxon>
        <taxon>Agaricomycetes</taxon>
        <taxon>Russulales</taxon>
        <taxon>Bondarzewiaceae</taxon>
        <taxon>Heterobasidion</taxon>
        <taxon>Heterobasidion annosum species complex</taxon>
    </lineage>
</organism>
<accession>W4K7K8</accession>
<dbReference type="HOGENOM" id="CLU_309047_0_0_1"/>
<dbReference type="GeneID" id="20666577"/>
<evidence type="ECO:0000313" key="2">
    <source>
        <dbReference type="EMBL" id="ETW81797.1"/>
    </source>
</evidence>
<feature type="compositionally biased region" description="Basic and acidic residues" evidence="1">
    <location>
        <begin position="688"/>
        <end position="698"/>
    </location>
</feature>
<reference evidence="2 3" key="1">
    <citation type="journal article" date="2012" name="New Phytol.">
        <title>Insight into trade-off between wood decay and parasitism from the genome of a fungal forest pathogen.</title>
        <authorList>
            <person name="Olson A."/>
            <person name="Aerts A."/>
            <person name="Asiegbu F."/>
            <person name="Belbahri L."/>
            <person name="Bouzid O."/>
            <person name="Broberg A."/>
            <person name="Canback B."/>
            <person name="Coutinho P.M."/>
            <person name="Cullen D."/>
            <person name="Dalman K."/>
            <person name="Deflorio G."/>
            <person name="van Diepen L.T."/>
            <person name="Dunand C."/>
            <person name="Duplessis S."/>
            <person name="Durling M."/>
            <person name="Gonthier P."/>
            <person name="Grimwood J."/>
            <person name="Fossdal C.G."/>
            <person name="Hansson D."/>
            <person name="Henrissat B."/>
            <person name="Hietala A."/>
            <person name="Himmelstrand K."/>
            <person name="Hoffmeister D."/>
            <person name="Hogberg N."/>
            <person name="James T.Y."/>
            <person name="Karlsson M."/>
            <person name="Kohler A."/>
            <person name="Kues U."/>
            <person name="Lee Y.H."/>
            <person name="Lin Y.C."/>
            <person name="Lind M."/>
            <person name="Lindquist E."/>
            <person name="Lombard V."/>
            <person name="Lucas S."/>
            <person name="Lunden K."/>
            <person name="Morin E."/>
            <person name="Murat C."/>
            <person name="Park J."/>
            <person name="Raffaello T."/>
            <person name="Rouze P."/>
            <person name="Salamov A."/>
            <person name="Schmutz J."/>
            <person name="Solheim H."/>
            <person name="Stahlberg J."/>
            <person name="Velez H."/>
            <person name="de Vries R.P."/>
            <person name="Wiebenga A."/>
            <person name="Woodward S."/>
            <person name="Yakovlev I."/>
            <person name="Garbelotto M."/>
            <person name="Martin F."/>
            <person name="Grigoriev I.V."/>
            <person name="Stenlid J."/>
        </authorList>
    </citation>
    <scope>NUCLEOTIDE SEQUENCE [LARGE SCALE GENOMIC DNA]</scope>
    <source>
        <strain evidence="2 3">TC 32-1</strain>
    </source>
</reference>
<evidence type="ECO:0000256" key="1">
    <source>
        <dbReference type="SAM" id="MobiDB-lite"/>
    </source>
</evidence>